<keyword evidence="3 7" id="KW-0812">Transmembrane</keyword>
<feature type="transmembrane region" description="Helical" evidence="7">
    <location>
        <begin position="131"/>
        <end position="152"/>
    </location>
</feature>
<comment type="domain">
    <text evidence="7">The DHHC domain is required for palmitoyltransferase activity.</text>
</comment>
<feature type="transmembrane region" description="Helical" evidence="7">
    <location>
        <begin position="45"/>
        <end position="63"/>
    </location>
</feature>
<gene>
    <name evidence="9" type="ORF">SteCoe_26339</name>
</gene>
<protein>
    <recommendedName>
        <fullName evidence="7">Palmitoyltransferase</fullName>
        <ecNumber evidence="7">2.3.1.225</ecNumber>
    </recommendedName>
</protein>
<feature type="transmembrane region" description="Helical" evidence="7">
    <location>
        <begin position="164"/>
        <end position="189"/>
    </location>
</feature>
<dbReference type="PROSITE" id="PS50216">
    <property type="entry name" value="DHHC"/>
    <property type="match status" value="1"/>
</dbReference>
<evidence type="ECO:0000256" key="1">
    <source>
        <dbReference type="ARBA" id="ARBA00004141"/>
    </source>
</evidence>
<keyword evidence="6 7" id="KW-0012">Acyltransferase</keyword>
<evidence type="ECO:0000256" key="2">
    <source>
        <dbReference type="ARBA" id="ARBA00022679"/>
    </source>
</evidence>
<dbReference type="PANTHER" id="PTHR22883">
    <property type="entry name" value="ZINC FINGER DHHC DOMAIN CONTAINING PROTEIN"/>
    <property type="match status" value="1"/>
</dbReference>
<evidence type="ECO:0000256" key="7">
    <source>
        <dbReference type="RuleBase" id="RU079119"/>
    </source>
</evidence>
<dbReference type="PANTHER" id="PTHR22883:SF203">
    <property type="entry name" value="PALMITOYLTRANSFERASE"/>
    <property type="match status" value="1"/>
</dbReference>
<dbReference type="AlphaFoldDB" id="A0A1R2BDI6"/>
<evidence type="ECO:0000256" key="5">
    <source>
        <dbReference type="ARBA" id="ARBA00023136"/>
    </source>
</evidence>
<keyword evidence="10" id="KW-1185">Reference proteome</keyword>
<dbReference type="InterPro" id="IPR001594">
    <property type="entry name" value="Palmitoyltrfase_DHHC"/>
</dbReference>
<keyword evidence="4 7" id="KW-1133">Transmembrane helix</keyword>
<evidence type="ECO:0000256" key="3">
    <source>
        <dbReference type="ARBA" id="ARBA00022692"/>
    </source>
</evidence>
<evidence type="ECO:0000313" key="10">
    <source>
        <dbReference type="Proteomes" id="UP000187209"/>
    </source>
</evidence>
<dbReference type="Proteomes" id="UP000187209">
    <property type="component" value="Unassembled WGS sequence"/>
</dbReference>
<dbReference type="GO" id="GO:0005794">
    <property type="term" value="C:Golgi apparatus"/>
    <property type="evidence" value="ECO:0007669"/>
    <property type="project" value="TreeGrafter"/>
</dbReference>
<comment type="catalytic activity">
    <reaction evidence="7">
        <text>L-cysteinyl-[protein] + hexadecanoyl-CoA = S-hexadecanoyl-L-cysteinyl-[protein] + CoA</text>
        <dbReference type="Rhea" id="RHEA:36683"/>
        <dbReference type="Rhea" id="RHEA-COMP:10131"/>
        <dbReference type="Rhea" id="RHEA-COMP:11032"/>
        <dbReference type="ChEBI" id="CHEBI:29950"/>
        <dbReference type="ChEBI" id="CHEBI:57287"/>
        <dbReference type="ChEBI" id="CHEBI:57379"/>
        <dbReference type="ChEBI" id="CHEBI:74151"/>
        <dbReference type="EC" id="2.3.1.225"/>
    </reaction>
</comment>
<comment type="subcellular location">
    <subcellularLocation>
        <location evidence="1">Membrane</location>
        <topology evidence="1">Multi-pass membrane protein</topology>
    </subcellularLocation>
</comment>
<accession>A0A1R2BDI6</accession>
<sequence length="269" mass="31522">MLTRNGFSCPLHFLQVFSWFLELWHVFVPIFIASKENLSIKSLSFLVLFYISSFSVIISGYLATKSNPSISVKAEPIYLETNESISFYCTVCKSYVSKTSKHCGQCDRCVENFDHHCKWLNNCIGKSNYKLFIFLIISLDINILFLFAYEIISLININEPKRIILILDSIFNFLIIIFLNYLIFLHLYLKCKNLTTYEYIKIRRHKNTQKVSSYKETDDNQDNLPKINIKKQNRVRVHRSCITFIEKNPDFILQSASQEVILSLVSFEN</sequence>
<comment type="caution">
    <text evidence="9">The sequence shown here is derived from an EMBL/GenBank/DDBJ whole genome shotgun (WGS) entry which is preliminary data.</text>
</comment>
<keyword evidence="5 7" id="KW-0472">Membrane</keyword>
<organism evidence="9 10">
    <name type="scientific">Stentor coeruleus</name>
    <dbReference type="NCBI Taxonomy" id="5963"/>
    <lineage>
        <taxon>Eukaryota</taxon>
        <taxon>Sar</taxon>
        <taxon>Alveolata</taxon>
        <taxon>Ciliophora</taxon>
        <taxon>Postciliodesmatophora</taxon>
        <taxon>Heterotrichea</taxon>
        <taxon>Heterotrichida</taxon>
        <taxon>Stentoridae</taxon>
        <taxon>Stentor</taxon>
    </lineage>
</organism>
<keyword evidence="2 7" id="KW-0808">Transferase</keyword>
<feature type="domain" description="Palmitoyltransferase DHHC" evidence="8">
    <location>
        <begin position="88"/>
        <end position="201"/>
    </location>
</feature>
<dbReference type="OrthoDB" id="288061at2759"/>
<proteinExistence type="inferred from homology"/>
<dbReference type="InterPro" id="IPR039859">
    <property type="entry name" value="PFA4/ZDH16/20/ERF2-like"/>
</dbReference>
<evidence type="ECO:0000313" key="9">
    <source>
        <dbReference type="EMBL" id="OMJ74695.1"/>
    </source>
</evidence>
<dbReference type="EC" id="2.3.1.225" evidence="7"/>
<dbReference type="EMBL" id="MPUH01000735">
    <property type="protein sequence ID" value="OMJ74695.1"/>
    <property type="molecule type" value="Genomic_DNA"/>
</dbReference>
<dbReference type="GO" id="GO:0006612">
    <property type="term" value="P:protein targeting to membrane"/>
    <property type="evidence" value="ECO:0007669"/>
    <property type="project" value="TreeGrafter"/>
</dbReference>
<reference evidence="9 10" key="1">
    <citation type="submission" date="2016-11" db="EMBL/GenBank/DDBJ databases">
        <title>The macronuclear genome of Stentor coeruleus: a giant cell with tiny introns.</title>
        <authorList>
            <person name="Slabodnick M."/>
            <person name="Ruby J.G."/>
            <person name="Reiff S.B."/>
            <person name="Swart E.C."/>
            <person name="Gosai S."/>
            <person name="Prabakaran S."/>
            <person name="Witkowska E."/>
            <person name="Larue G.E."/>
            <person name="Fisher S."/>
            <person name="Freeman R.M."/>
            <person name="Gunawardena J."/>
            <person name="Chu W."/>
            <person name="Stover N.A."/>
            <person name="Gregory B.D."/>
            <person name="Nowacki M."/>
            <person name="Derisi J."/>
            <person name="Roy S.W."/>
            <person name="Marshall W.F."/>
            <person name="Sood P."/>
        </authorList>
    </citation>
    <scope>NUCLEOTIDE SEQUENCE [LARGE SCALE GENOMIC DNA]</scope>
    <source>
        <strain evidence="9">WM001</strain>
    </source>
</reference>
<dbReference type="GO" id="GO:0019706">
    <property type="term" value="F:protein-cysteine S-palmitoyltransferase activity"/>
    <property type="evidence" value="ECO:0007669"/>
    <property type="project" value="UniProtKB-EC"/>
</dbReference>
<dbReference type="GO" id="GO:0016020">
    <property type="term" value="C:membrane"/>
    <property type="evidence" value="ECO:0007669"/>
    <property type="project" value="UniProtKB-SubCell"/>
</dbReference>
<evidence type="ECO:0000256" key="4">
    <source>
        <dbReference type="ARBA" id="ARBA00022989"/>
    </source>
</evidence>
<evidence type="ECO:0000259" key="8">
    <source>
        <dbReference type="Pfam" id="PF01529"/>
    </source>
</evidence>
<name>A0A1R2BDI6_9CILI</name>
<comment type="similarity">
    <text evidence="7">Belongs to the DHHC palmitoyltransferase family.</text>
</comment>
<dbReference type="Pfam" id="PF01529">
    <property type="entry name" value="DHHC"/>
    <property type="match status" value="1"/>
</dbReference>
<evidence type="ECO:0000256" key="6">
    <source>
        <dbReference type="ARBA" id="ARBA00023315"/>
    </source>
</evidence>
<feature type="transmembrane region" description="Helical" evidence="7">
    <location>
        <begin position="12"/>
        <end position="33"/>
    </location>
</feature>
<dbReference type="GO" id="GO:0005783">
    <property type="term" value="C:endoplasmic reticulum"/>
    <property type="evidence" value="ECO:0007669"/>
    <property type="project" value="TreeGrafter"/>
</dbReference>